<evidence type="ECO:0000313" key="1">
    <source>
        <dbReference type="EMBL" id="MCW1913012.1"/>
    </source>
</evidence>
<reference evidence="1" key="1">
    <citation type="submission" date="2022-10" db="EMBL/GenBank/DDBJ databases">
        <title>Luteolibacter sp. GHJ8, whole genome shotgun sequencing project.</title>
        <authorList>
            <person name="Zhao G."/>
            <person name="Shen L."/>
        </authorList>
    </citation>
    <scope>NUCLEOTIDE SEQUENCE</scope>
    <source>
        <strain evidence="1">GHJ8</strain>
    </source>
</reference>
<gene>
    <name evidence="1" type="ORF">OJ996_05485</name>
</gene>
<protein>
    <recommendedName>
        <fullName evidence="3">DNA-directed DNA polymerase</fullName>
    </recommendedName>
</protein>
<organism evidence="1 2">
    <name type="scientific">Luteolibacter rhizosphaerae</name>
    <dbReference type="NCBI Taxonomy" id="2989719"/>
    <lineage>
        <taxon>Bacteria</taxon>
        <taxon>Pseudomonadati</taxon>
        <taxon>Verrucomicrobiota</taxon>
        <taxon>Verrucomicrobiia</taxon>
        <taxon>Verrucomicrobiales</taxon>
        <taxon>Verrucomicrobiaceae</taxon>
        <taxon>Luteolibacter</taxon>
    </lineage>
</organism>
<proteinExistence type="predicted"/>
<dbReference type="Proteomes" id="UP001165653">
    <property type="component" value="Unassembled WGS sequence"/>
</dbReference>
<accession>A0ABT3FZJ1</accession>
<dbReference type="SUPFAM" id="SSF56672">
    <property type="entry name" value="DNA/RNA polymerases"/>
    <property type="match status" value="1"/>
</dbReference>
<dbReference type="EMBL" id="JAPDDR010000002">
    <property type="protein sequence ID" value="MCW1913012.1"/>
    <property type="molecule type" value="Genomic_DNA"/>
</dbReference>
<dbReference type="InterPro" id="IPR043502">
    <property type="entry name" value="DNA/RNA_pol_sf"/>
</dbReference>
<keyword evidence="2" id="KW-1185">Reference proteome</keyword>
<comment type="caution">
    <text evidence="1">The sequence shown here is derived from an EMBL/GenBank/DDBJ whole genome shotgun (WGS) entry which is preliminary data.</text>
</comment>
<sequence length="832" mass="94304">MKPTTRKPSRSYTLNDLLGDDLICGLDSEYVTGAEKNDVVSYQGYVLSNPNPYEWIEIMEPGRRLTLAEVVGRIIQKGLDEGFLERCPARVVLAIHWSLAELTSLQDFRKLKSQFDGIRNTYVTLGKAFRSSFKGKDGKRRKIEVSVFDTTLLAPDKHRKLQALGDLLGLKKLEVSQEEISNVREFFANDPVRFQAYGIRDAEIAARWLQRMGEFRKSLTGSPDLPLTLGQIATEFVQTRWKPAGISHHEVLGTEETVNFKGSRKSVPMQSHHHYLTLATEGFHGGRNETYFYGASPIDEWGDWDINGAYVTALCALGTPDWDRIRVPRSVDEFTSDHYGVALVRFRFPDDVRFPCLPVRTRTSLIFPLQGESFATSPEIELARRLGAAMEIVNDTAYLMPMREERPFLGLAREIAGLRERYSVSGNECFEHLCKTVGNSIYGKLCQGLQRKRVFDTREGQMKDLPPSKITNAFLANMVTGMVRAFLGELINRLPRTRMVISATTDGFISNATEAEVMAAALGPLGLKFRDFRHSISADDHAVLKLKHRAMQVLAWRTRGQATLEGYDGFRIILAKAGISAPTSDKEEQNEFIVKTFIEREGNDRYEIELFRTLRQIHDADGALDVGKYKQHIAYRMDFDWKRLPTSERGTSPILGIDHVWFRTQPLPNAAVYQRLRDSWHAFTRENQRVLKSESDLADFEGYMAIERTAGLKRSRKKDPEQNAVLKLFLRAYAHEELGLKRVLANRQLLDCLESAGFSLKLTDVENAKRAKSQLKLHCLRPTPAVTGLLERLQRLFPTFEADRLISKAGDLFEYAANKAEAPEGQLLMPGI</sequence>
<dbReference type="RefSeq" id="WP_264512014.1">
    <property type="nucleotide sequence ID" value="NZ_JAPDDR010000002.1"/>
</dbReference>
<evidence type="ECO:0008006" key="3">
    <source>
        <dbReference type="Google" id="ProtNLM"/>
    </source>
</evidence>
<evidence type="ECO:0000313" key="2">
    <source>
        <dbReference type="Proteomes" id="UP001165653"/>
    </source>
</evidence>
<name>A0ABT3FZJ1_9BACT</name>